<feature type="compositionally biased region" description="Polar residues" evidence="1">
    <location>
        <begin position="259"/>
        <end position="270"/>
    </location>
</feature>
<feature type="compositionally biased region" description="Polar residues" evidence="1">
    <location>
        <begin position="189"/>
        <end position="199"/>
    </location>
</feature>
<keyword evidence="3" id="KW-1185">Reference proteome</keyword>
<feature type="compositionally biased region" description="Low complexity" evidence="1">
    <location>
        <begin position="271"/>
        <end position="330"/>
    </location>
</feature>
<feature type="compositionally biased region" description="Polar residues" evidence="1">
    <location>
        <begin position="209"/>
        <end position="222"/>
    </location>
</feature>
<organism evidence="2">
    <name type="scientific">Notodromas monacha</name>
    <dbReference type="NCBI Taxonomy" id="399045"/>
    <lineage>
        <taxon>Eukaryota</taxon>
        <taxon>Metazoa</taxon>
        <taxon>Ecdysozoa</taxon>
        <taxon>Arthropoda</taxon>
        <taxon>Crustacea</taxon>
        <taxon>Oligostraca</taxon>
        <taxon>Ostracoda</taxon>
        <taxon>Podocopa</taxon>
        <taxon>Podocopida</taxon>
        <taxon>Cypridocopina</taxon>
        <taxon>Cypridoidea</taxon>
        <taxon>Cyprididae</taxon>
        <taxon>Notodromas</taxon>
    </lineage>
</organism>
<dbReference type="Proteomes" id="UP000678499">
    <property type="component" value="Unassembled WGS sequence"/>
</dbReference>
<sequence length="350" mass="36043">MNEWYRPVLSAPSCGCGRIEFSAFWEMWWSYSGYLSSLTIHNSDGDGMNTDWGSPGRSGMSTVDFNMGPNQEPIGGPVPSQLPTSVGQTSGAASQPLSASGMVGQQGPAPSGQSTVHQTVRHFPVAGGPGQAEMYGQHGVHNMTGAVRPSGPHLSTAQNSQGSMATGDNQPMGNLMSGQTSVLPPGHVITQNASTSSAPSLPVSPGVIQPQQRQMPASGTSQGPPTYYSMPPSGSGSAPGSSDMISSPALPSAPVGATNGYSPSLPNAVTSPPVQQQQQQQRATPQQSSGQVQQAAGQPTTPQTMNPNTPVVTYAGVSSPPISSWSSSTSNATLSYTQNNQTSSSFCKNY</sequence>
<gene>
    <name evidence="2" type="ORF">NMOB1V02_LOCUS4191</name>
</gene>
<reference evidence="2" key="1">
    <citation type="submission" date="2020-11" db="EMBL/GenBank/DDBJ databases">
        <authorList>
            <person name="Tran Van P."/>
        </authorList>
    </citation>
    <scope>NUCLEOTIDE SEQUENCE</scope>
</reference>
<feature type="compositionally biased region" description="Low complexity" evidence="1">
    <location>
        <begin position="223"/>
        <end position="242"/>
    </location>
</feature>
<feature type="compositionally biased region" description="Polar residues" evidence="1">
    <location>
        <begin position="331"/>
        <end position="350"/>
    </location>
</feature>
<dbReference type="EMBL" id="CAJPEX010000624">
    <property type="protein sequence ID" value="CAG0916578.1"/>
    <property type="molecule type" value="Genomic_DNA"/>
</dbReference>
<evidence type="ECO:0000313" key="3">
    <source>
        <dbReference type="Proteomes" id="UP000678499"/>
    </source>
</evidence>
<feature type="region of interest" description="Disordered" evidence="1">
    <location>
        <begin position="68"/>
        <end position="116"/>
    </location>
</feature>
<name>A0A7R9GBP1_9CRUS</name>
<feature type="compositionally biased region" description="Polar residues" evidence="1">
    <location>
        <begin position="153"/>
        <end position="182"/>
    </location>
</feature>
<evidence type="ECO:0000313" key="2">
    <source>
        <dbReference type="EMBL" id="CAD7276426.1"/>
    </source>
</evidence>
<dbReference type="AlphaFoldDB" id="A0A7R9GBP1"/>
<evidence type="ECO:0000256" key="1">
    <source>
        <dbReference type="SAM" id="MobiDB-lite"/>
    </source>
</evidence>
<feature type="compositionally biased region" description="Polar residues" evidence="1">
    <location>
        <begin position="81"/>
        <end position="98"/>
    </location>
</feature>
<accession>A0A7R9GBP1</accession>
<dbReference type="EMBL" id="OA882661">
    <property type="protein sequence ID" value="CAD7276426.1"/>
    <property type="molecule type" value="Genomic_DNA"/>
</dbReference>
<proteinExistence type="predicted"/>
<protein>
    <submittedName>
        <fullName evidence="2">Uncharacterized protein</fullName>
    </submittedName>
</protein>
<feature type="region of interest" description="Disordered" evidence="1">
    <location>
        <begin position="141"/>
        <end position="350"/>
    </location>
</feature>